<keyword evidence="3" id="KW-1185">Reference proteome</keyword>
<evidence type="ECO:0000313" key="3">
    <source>
        <dbReference type="Proteomes" id="UP000315673"/>
    </source>
</evidence>
<dbReference type="KEGG" id="spai:FPZ24_00855"/>
<evidence type="ECO:0000313" key="2">
    <source>
        <dbReference type="EMBL" id="QDZ06199.1"/>
    </source>
</evidence>
<dbReference type="Pfam" id="PF20101">
    <property type="entry name" value="DUF6491"/>
    <property type="match status" value="1"/>
</dbReference>
<organism evidence="2 3">
    <name type="scientific">Sphingomonas panacisoli</name>
    <dbReference type="NCBI Taxonomy" id="1813879"/>
    <lineage>
        <taxon>Bacteria</taxon>
        <taxon>Pseudomonadati</taxon>
        <taxon>Pseudomonadota</taxon>
        <taxon>Alphaproteobacteria</taxon>
        <taxon>Sphingomonadales</taxon>
        <taxon>Sphingomonadaceae</taxon>
        <taxon>Sphingomonas</taxon>
    </lineage>
</organism>
<sequence>MPFWVRQSWCRHPRSPSSRPGRRTSSARKRASRFGTIGIYDFEARDDQGVYLQDQQRRWYYARISGVCTGLPFANRIAVDTRFGGSELDRTGTLLVDGQSCHIDSLTASNGPPPKPKKVKKG</sequence>
<name>A0A5B8LE60_9SPHN</name>
<dbReference type="InterPro" id="IPR045500">
    <property type="entry name" value="DUF6491"/>
</dbReference>
<feature type="region of interest" description="Disordered" evidence="1">
    <location>
        <begin position="103"/>
        <end position="122"/>
    </location>
</feature>
<reference evidence="2 3" key="1">
    <citation type="submission" date="2019-07" db="EMBL/GenBank/DDBJ databases">
        <title>Full genome sequence of Sphingomonas sp. 4R-6-7(HKS19).</title>
        <authorList>
            <person name="Im W.-T."/>
        </authorList>
    </citation>
    <scope>NUCLEOTIDE SEQUENCE [LARGE SCALE GENOMIC DNA]</scope>
    <source>
        <strain evidence="2 3">HKS19</strain>
    </source>
</reference>
<protein>
    <submittedName>
        <fullName evidence="2">Uncharacterized protein</fullName>
    </submittedName>
</protein>
<gene>
    <name evidence="2" type="ORF">FPZ24_00855</name>
</gene>
<dbReference type="AlphaFoldDB" id="A0A5B8LE60"/>
<accession>A0A5B8LE60</accession>
<proteinExistence type="predicted"/>
<dbReference type="RefSeq" id="WP_146569283.1">
    <property type="nucleotide sequence ID" value="NZ_CP042306.1"/>
</dbReference>
<dbReference type="OrthoDB" id="7428974at2"/>
<dbReference type="EMBL" id="CP042306">
    <property type="protein sequence ID" value="QDZ06199.1"/>
    <property type="molecule type" value="Genomic_DNA"/>
</dbReference>
<evidence type="ECO:0000256" key="1">
    <source>
        <dbReference type="SAM" id="MobiDB-lite"/>
    </source>
</evidence>
<dbReference type="Proteomes" id="UP000315673">
    <property type="component" value="Chromosome"/>
</dbReference>